<dbReference type="EMBL" id="JACGCI010000004">
    <property type="protein sequence ID" value="KAF6764368.1"/>
    <property type="molecule type" value="Genomic_DNA"/>
</dbReference>
<protein>
    <submittedName>
        <fullName evidence="2">Uncharacterized protein</fullName>
    </submittedName>
</protein>
<dbReference type="InterPro" id="IPR036397">
    <property type="entry name" value="RNaseH_sf"/>
</dbReference>
<dbReference type="GO" id="GO:0003676">
    <property type="term" value="F:nucleic acid binding"/>
    <property type="evidence" value="ECO:0007669"/>
    <property type="project" value="InterPro"/>
</dbReference>
<comment type="caution">
    <text evidence="2">The sequence shown here is derived from an EMBL/GenBank/DDBJ whole genome shotgun (WGS) entry which is preliminary data.</text>
</comment>
<keyword evidence="3" id="KW-1185">Reference proteome</keyword>
<organism evidence="2 3">
    <name type="scientific">Ephemerocybe angulata</name>
    <dbReference type="NCBI Taxonomy" id="980116"/>
    <lineage>
        <taxon>Eukaryota</taxon>
        <taxon>Fungi</taxon>
        <taxon>Dikarya</taxon>
        <taxon>Basidiomycota</taxon>
        <taxon>Agaricomycotina</taxon>
        <taxon>Agaricomycetes</taxon>
        <taxon>Agaricomycetidae</taxon>
        <taxon>Agaricales</taxon>
        <taxon>Agaricineae</taxon>
        <taxon>Psathyrellaceae</taxon>
        <taxon>Ephemerocybe</taxon>
    </lineage>
</organism>
<dbReference type="AlphaFoldDB" id="A0A8H6IF88"/>
<evidence type="ECO:0000313" key="3">
    <source>
        <dbReference type="Proteomes" id="UP000521943"/>
    </source>
</evidence>
<evidence type="ECO:0000313" key="2">
    <source>
        <dbReference type="EMBL" id="KAF6764368.1"/>
    </source>
</evidence>
<sequence>MLLKEYNAPPPDRKPWAYIADRTMALYAQAKYKNIEPEFLVHPFLQTWRVSLRAKGLPDNLKRMIKAGYDHGVRIVPIGLTNAIRLLMSYWYHIGTRAKLKSIYNDKWGKCLRRTHGLKLVGELVAHAAKSNDALCLANDECECALCAEDSLMGCECPYKCRLNALKKLDNLEDLWDPRKHDDAPADPVSEEGLEVLDDTYVLVPKPTRAPTHPLDLLRVFADPRATTLGHTLIQEYRSVEEDDPERVEYDTEVYTDGSCLNNGTAAAVCGSGLWYGEGDARNTALRVGLEPQSNNVGRARQVSYIPAGEGRASSSSASELDLGTKRWKVKDVRARARPVSSIPVGEGRASSSSAGDLGTKRWKVKDVRARARPVSSIPVGEGRASSSSAGELHPGR</sequence>
<proteinExistence type="predicted"/>
<accession>A0A8H6IF88</accession>
<reference evidence="2 3" key="1">
    <citation type="submission" date="2020-07" db="EMBL/GenBank/DDBJ databases">
        <title>Comparative genomics of pyrophilous fungi reveals a link between fire events and developmental genes.</title>
        <authorList>
            <consortium name="DOE Joint Genome Institute"/>
            <person name="Steindorff A.S."/>
            <person name="Carver A."/>
            <person name="Calhoun S."/>
            <person name="Stillman K."/>
            <person name="Liu H."/>
            <person name="Lipzen A."/>
            <person name="Pangilinan J."/>
            <person name="Labutti K."/>
            <person name="Bruns T.D."/>
            <person name="Grigoriev I.V."/>
        </authorList>
    </citation>
    <scope>NUCLEOTIDE SEQUENCE [LARGE SCALE GENOMIC DNA]</scope>
    <source>
        <strain evidence="2 3">CBS 144469</strain>
    </source>
</reference>
<dbReference type="Gene3D" id="3.30.420.10">
    <property type="entry name" value="Ribonuclease H-like superfamily/Ribonuclease H"/>
    <property type="match status" value="1"/>
</dbReference>
<name>A0A8H6IF88_9AGAR</name>
<dbReference type="Proteomes" id="UP000521943">
    <property type="component" value="Unassembled WGS sequence"/>
</dbReference>
<feature type="region of interest" description="Disordered" evidence="1">
    <location>
        <begin position="341"/>
        <end position="397"/>
    </location>
</feature>
<dbReference type="OrthoDB" id="3007206at2759"/>
<gene>
    <name evidence="2" type="ORF">DFP72DRAFT_800014</name>
</gene>
<evidence type="ECO:0000256" key="1">
    <source>
        <dbReference type="SAM" id="MobiDB-lite"/>
    </source>
</evidence>